<comment type="similarity">
    <text evidence="1">Belongs to the HpcH/HpaI aldolase family.</text>
</comment>
<dbReference type="InterPro" id="IPR005000">
    <property type="entry name" value="Aldolase/citrate-lyase_domain"/>
</dbReference>
<dbReference type="GO" id="GO:0016832">
    <property type="term" value="F:aldehyde-lyase activity"/>
    <property type="evidence" value="ECO:0007669"/>
    <property type="project" value="TreeGrafter"/>
</dbReference>
<feature type="domain" description="HpcH/HpaI aldolase/citrate lyase" evidence="5">
    <location>
        <begin position="32"/>
        <end position="214"/>
    </location>
</feature>
<dbReference type="GeneID" id="2913213"/>
<dbReference type="EMBL" id="CR382134">
    <property type="protein sequence ID" value="CAG85055.2"/>
    <property type="molecule type" value="Genomic_DNA"/>
</dbReference>
<evidence type="ECO:0000256" key="3">
    <source>
        <dbReference type="ARBA" id="ARBA00022723"/>
    </source>
</evidence>
<sequence>MCSFIKNNLLEAIKHGKITFTLTVKISRTCEIVPIAKTSGYDGIFIDGEHSSLNSQIINDLCITSLGYGISPIVRVPGCDAAFITNVLDGGAQGIVIPHINTIDDVVKCVKASKFAPLGERSVSSGFPNFQFSSVGFEDASEILNANTLTIPMIETKEGLKNIKSIAKIEGVDAILIGSSDLTSELGIPLDFKNPIYLDACERIIEACNQNSIMVGIGGIQNNPEIISFFCTKGVRWFLGAQDSSCLASECKRSGQILRSITSKYLS</sequence>
<dbReference type="Gene3D" id="3.20.20.60">
    <property type="entry name" value="Phosphoenolpyruvate-binding domains"/>
    <property type="match status" value="1"/>
</dbReference>
<dbReference type="eggNOG" id="ENOG502RY9K">
    <property type="taxonomic scope" value="Eukaryota"/>
</dbReference>
<evidence type="ECO:0000256" key="2">
    <source>
        <dbReference type="ARBA" id="ARBA00011881"/>
    </source>
</evidence>
<evidence type="ECO:0000259" key="5">
    <source>
        <dbReference type="Pfam" id="PF03328"/>
    </source>
</evidence>
<accession>Q6BXK2</accession>
<dbReference type="KEGG" id="dha:DEHA2B02310g"/>
<dbReference type="InParanoid" id="Q6BXK2"/>
<dbReference type="VEuPathDB" id="FungiDB:DEHA2B02310g"/>
<proteinExistence type="inferred from homology"/>
<gene>
    <name evidence="6" type="ordered locus">DEHA2B02310g</name>
</gene>
<evidence type="ECO:0000256" key="1">
    <source>
        <dbReference type="ARBA" id="ARBA00005568"/>
    </source>
</evidence>
<reference evidence="6 7" key="1">
    <citation type="journal article" date="2004" name="Nature">
        <title>Genome evolution in yeasts.</title>
        <authorList>
            <consortium name="Genolevures"/>
            <person name="Dujon B."/>
            <person name="Sherman D."/>
            <person name="Fischer G."/>
            <person name="Durrens P."/>
            <person name="Casaregola S."/>
            <person name="Lafontaine I."/>
            <person name="de Montigny J."/>
            <person name="Marck C."/>
            <person name="Neuveglise C."/>
            <person name="Talla E."/>
            <person name="Goffard N."/>
            <person name="Frangeul L."/>
            <person name="Aigle M."/>
            <person name="Anthouard V."/>
            <person name="Babour A."/>
            <person name="Barbe V."/>
            <person name="Barnay S."/>
            <person name="Blanchin S."/>
            <person name="Beckerich J.M."/>
            <person name="Beyne E."/>
            <person name="Bleykasten C."/>
            <person name="Boisrame A."/>
            <person name="Boyer J."/>
            <person name="Cattolico L."/>
            <person name="Confanioleri F."/>
            <person name="de Daruvar A."/>
            <person name="Despons L."/>
            <person name="Fabre E."/>
            <person name="Fairhead C."/>
            <person name="Ferry-Dumazet H."/>
            <person name="Groppi A."/>
            <person name="Hantraye F."/>
            <person name="Hennequin C."/>
            <person name="Jauniaux N."/>
            <person name="Joyet P."/>
            <person name="Kachouri R."/>
            <person name="Kerrest A."/>
            <person name="Koszul R."/>
            <person name="Lemaire M."/>
            <person name="Lesur I."/>
            <person name="Ma L."/>
            <person name="Muller H."/>
            <person name="Nicaud J.M."/>
            <person name="Nikolski M."/>
            <person name="Oztas S."/>
            <person name="Ozier-Kalogeropoulos O."/>
            <person name="Pellenz S."/>
            <person name="Potier S."/>
            <person name="Richard G.F."/>
            <person name="Straub M.L."/>
            <person name="Suleau A."/>
            <person name="Swennene D."/>
            <person name="Tekaia F."/>
            <person name="Wesolowski-Louvel M."/>
            <person name="Westhof E."/>
            <person name="Wirth B."/>
            <person name="Zeniou-Meyer M."/>
            <person name="Zivanovic I."/>
            <person name="Bolotin-Fukuhara M."/>
            <person name="Thierry A."/>
            <person name="Bouchier C."/>
            <person name="Caudron B."/>
            <person name="Scarpelli C."/>
            <person name="Gaillardin C."/>
            <person name="Weissenbach J."/>
            <person name="Wincker P."/>
            <person name="Souciet J.L."/>
        </authorList>
    </citation>
    <scope>NUCLEOTIDE SEQUENCE [LARGE SCALE GENOMIC DNA]</scope>
    <source>
        <strain evidence="7">ATCC 36239 / CBS 767 / BCRC 21394 / JCM 1990 / NBRC 0083 / IGC 2968</strain>
    </source>
</reference>
<dbReference type="HOGENOM" id="CLU_059964_4_0_1"/>
<protein>
    <submittedName>
        <fullName evidence="6">DEHA2B02310p</fullName>
    </submittedName>
</protein>
<evidence type="ECO:0000256" key="4">
    <source>
        <dbReference type="ARBA" id="ARBA00023239"/>
    </source>
</evidence>
<dbReference type="Pfam" id="PF03328">
    <property type="entry name" value="HpcH_HpaI"/>
    <property type="match status" value="1"/>
</dbReference>
<dbReference type="InterPro" id="IPR040442">
    <property type="entry name" value="Pyrv_kinase-like_dom_sf"/>
</dbReference>
<name>Q6BXK2_DEBHA</name>
<keyword evidence="7" id="KW-1185">Reference proteome</keyword>
<dbReference type="InterPro" id="IPR050251">
    <property type="entry name" value="HpcH-HpaI_aldolase"/>
</dbReference>
<dbReference type="OMA" id="LVIPMIE"/>
<dbReference type="Proteomes" id="UP000000599">
    <property type="component" value="Chromosome B"/>
</dbReference>
<dbReference type="GO" id="GO:0005737">
    <property type="term" value="C:cytoplasm"/>
    <property type="evidence" value="ECO:0007669"/>
    <property type="project" value="TreeGrafter"/>
</dbReference>
<dbReference type="PANTHER" id="PTHR30502">
    <property type="entry name" value="2-KETO-3-DEOXY-L-RHAMNONATE ALDOLASE"/>
    <property type="match status" value="1"/>
</dbReference>
<evidence type="ECO:0000313" key="7">
    <source>
        <dbReference type="Proteomes" id="UP000000599"/>
    </source>
</evidence>
<dbReference type="PANTHER" id="PTHR30502:SF0">
    <property type="entry name" value="PHOSPHOENOLPYRUVATE CARBOXYLASE FAMILY PROTEIN"/>
    <property type="match status" value="1"/>
</dbReference>
<evidence type="ECO:0000313" key="6">
    <source>
        <dbReference type="EMBL" id="CAG85055.2"/>
    </source>
</evidence>
<dbReference type="GO" id="GO:0046872">
    <property type="term" value="F:metal ion binding"/>
    <property type="evidence" value="ECO:0007669"/>
    <property type="project" value="UniProtKB-KW"/>
</dbReference>
<keyword evidence="3" id="KW-0479">Metal-binding</keyword>
<dbReference type="SUPFAM" id="SSF51621">
    <property type="entry name" value="Phosphoenolpyruvate/pyruvate domain"/>
    <property type="match status" value="1"/>
</dbReference>
<organism evidence="6 7">
    <name type="scientific">Debaryomyces hansenii (strain ATCC 36239 / CBS 767 / BCRC 21394 / JCM 1990 / NBRC 0083 / IGC 2968)</name>
    <name type="common">Yeast</name>
    <name type="synonym">Torulaspora hansenii</name>
    <dbReference type="NCBI Taxonomy" id="284592"/>
    <lineage>
        <taxon>Eukaryota</taxon>
        <taxon>Fungi</taxon>
        <taxon>Dikarya</taxon>
        <taxon>Ascomycota</taxon>
        <taxon>Saccharomycotina</taxon>
        <taxon>Pichiomycetes</taxon>
        <taxon>Debaryomycetaceae</taxon>
        <taxon>Debaryomyces</taxon>
    </lineage>
</organism>
<dbReference type="OrthoDB" id="1621678at2759"/>
<dbReference type="InterPro" id="IPR015813">
    <property type="entry name" value="Pyrv/PenolPyrv_kinase-like_dom"/>
</dbReference>
<dbReference type="RefSeq" id="XP_457067.2">
    <property type="nucleotide sequence ID" value="XM_457067.1"/>
</dbReference>
<keyword evidence="4" id="KW-0456">Lyase</keyword>
<dbReference type="AlphaFoldDB" id="Q6BXK2"/>
<comment type="subunit">
    <text evidence="2">Homotetramer.</text>
</comment>